<dbReference type="PANTHER" id="PTHR48106:SF18">
    <property type="entry name" value="QUINONE OXIDOREDUCTASE PIG3"/>
    <property type="match status" value="1"/>
</dbReference>
<feature type="domain" description="Enoyl reductase (ER)" evidence="3">
    <location>
        <begin position="10"/>
        <end position="323"/>
    </location>
</feature>
<dbReference type="NCBIfam" id="TIGR02824">
    <property type="entry name" value="quinone_pig3"/>
    <property type="match status" value="1"/>
</dbReference>
<dbReference type="EMBL" id="CAEZSE010000167">
    <property type="protein sequence ID" value="CAB4541355.1"/>
    <property type="molecule type" value="Genomic_DNA"/>
</dbReference>
<evidence type="ECO:0000259" key="3">
    <source>
        <dbReference type="SMART" id="SM00829"/>
    </source>
</evidence>
<organism evidence="4">
    <name type="scientific">freshwater metagenome</name>
    <dbReference type="NCBI Taxonomy" id="449393"/>
    <lineage>
        <taxon>unclassified sequences</taxon>
        <taxon>metagenomes</taxon>
        <taxon>ecological metagenomes</taxon>
    </lineage>
</organism>
<dbReference type="AlphaFoldDB" id="A0A6J6BRI3"/>
<dbReference type="CDD" id="cd05276">
    <property type="entry name" value="p53_inducible_oxidoreductase"/>
    <property type="match status" value="1"/>
</dbReference>
<gene>
    <name evidence="4" type="ORF">UFOPK1353_00942</name>
</gene>
<dbReference type="SMART" id="SM00829">
    <property type="entry name" value="PKS_ER"/>
    <property type="match status" value="1"/>
</dbReference>
<dbReference type="SUPFAM" id="SSF50129">
    <property type="entry name" value="GroES-like"/>
    <property type="match status" value="1"/>
</dbReference>
<name>A0A6J6BRI3_9ZZZZ</name>
<dbReference type="InterPro" id="IPR014189">
    <property type="entry name" value="Quinone_OxRdtase_PIG3"/>
</dbReference>
<keyword evidence="1" id="KW-0521">NADP</keyword>
<dbReference type="GO" id="GO:0070402">
    <property type="term" value="F:NADPH binding"/>
    <property type="evidence" value="ECO:0007669"/>
    <property type="project" value="TreeGrafter"/>
</dbReference>
<dbReference type="InterPro" id="IPR013149">
    <property type="entry name" value="ADH-like_C"/>
</dbReference>
<dbReference type="InterPro" id="IPR013154">
    <property type="entry name" value="ADH-like_N"/>
</dbReference>
<evidence type="ECO:0000256" key="1">
    <source>
        <dbReference type="ARBA" id="ARBA00022857"/>
    </source>
</evidence>
<sequence>MRAVVIAKHGDPEVLSLVEVERPQPDTNEILVKVRATSLNRADLLQRMGFYPDPFPGVHEIPGLEFAGTVESCGEKVKSFKPGDQVMGIVSGGGYAEYLAVHEDQAMRVPTKVSFEDAGAIPEVFITAWDALVCQGNLKSGDWALVHAGASGVGTAAIQICKAIGANVIVTCSSGKRDACLSLGADLAVDYKTEDFVDVCKHATNNHGVNAVLDVIGGEYLNKNVASLALKGTIVQVGLMGGGTTPFNISALMPKRARLIGTVLRPRPLEEKIAVTQRFINEILPMFETGKLRPIIDSRYSLDDIASAHRYMESNASTGKIVIDVC</sequence>
<evidence type="ECO:0000256" key="2">
    <source>
        <dbReference type="ARBA" id="ARBA00023002"/>
    </source>
</evidence>
<dbReference type="InterPro" id="IPR020843">
    <property type="entry name" value="ER"/>
</dbReference>
<dbReference type="Gene3D" id="3.90.180.10">
    <property type="entry name" value="Medium-chain alcohol dehydrogenases, catalytic domain"/>
    <property type="match status" value="1"/>
</dbReference>
<keyword evidence="2" id="KW-0560">Oxidoreductase</keyword>
<dbReference type="Pfam" id="PF08240">
    <property type="entry name" value="ADH_N"/>
    <property type="match status" value="1"/>
</dbReference>
<accession>A0A6J6BRI3</accession>
<dbReference type="GO" id="GO:0016651">
    <property type="term" value="F:oxidoreductase activity, acting on NAD(P)H"/>
    <property type="evidence" value="ECO:0007669"/>
    <property type="project" value="TreeGrafter"/>
</dbReference>
<dbReference type="InterPro" id="IPR036291">
    <property type="entry name" value="NAD(P)-bd_dom_sf"/>
</dbReference>
<proteinExistence type="predicted"/>
<dbReference type="SUPFAM" id="SSF51735">
    <property type="entry name" value="NAD(P)-binding Rossmann-fold domains"/>
    <property type="match status" value="1"/>
</dbReference>
<reference evidence="4" key="1">
    <citation type="submission" date="2020-05" db="EMBL/GenBank/DDBJ databases">
        <authorList>
            <person name="Chiriac C."/>
            <person name="Salcher M."/>
            <person name="Ghai R."/>
            <person name="Kavagutti S V."/>
        </authorList>
    </citation>
    <scope>NUCLEOTIDE SEQUENCE</scope>
</reference>
<dbReference type="Pfam" id="PF00107">
    <property type="entry name" value="ADH_zinc_N"/>
    <property type="match status" value="1"/>
</dbReference>
<dbReference type="InterPro" id="IPR011032">
    <property type="entry name" value="GroES-like_sf"/>
</dbReference>
<dbReference type="PANTHER" id="PTHR48106">
    <property type="entry name" value="QUINONE OXIDOREDUCTASE PIG3-RELATED"/>
    <property type="match status" value="1"/>
</dbReference>
<protein>
    <submittedName>
        <fullName evidence="4">Unannotated protein</fullName>
    </submittedName>
</protein>
<dbReference type="Gene3D" id="3.40.50.720">
    <property type="entry name" value="NAD(P)-binding Rossmann-like Domain"/>
    <property type="match status" value="1"/>
</dbReference>
<evidence type="ECO:0000313" key="4">
    <source>
        <dbReference type="EMBL" id="CAB4541355.1"/>
    </source>
</evidence>